<feature type="transmembrane region" description="Helical" evidence="2">
    <location>
        <begin position="12"/>
        <end position="30"/>
    </location>
</feature>
<keyword evidence="4" id="KW-1185">Reference proteome</keyword>
<feature type="transmembrane region" description="Helical" evidence="2">
    <location>
        <begin position="250"/>
        <end position="268"/>
    </location>
</feature>
<evidence type="ECO:0000256" key="2">
    <source>
        <dbReference type="SAM" id="Phobius"/>
    </source>
</evidence>
<organism evidence="3 4">
    <name type="scientific">Natronosporangium hydrolyticum</name>
    <dbReference type="NCBI Taxonomy" id="2811111"/>
    <lineage>
        <taxon>Bacteria</taxon>
        <taxon>Bacillati</taxon>
        <taxon>Actinomycetota</taxon>
        <taxon>Actinomycetes</taxon>
        <taxon>Micromonosporales</taxon>
        <taxon>Micromonosporaceae</taxon>
        <taxon>Natronosporangium</taxon>
    </lineage>
</organism>
<dbReference type="Pfam" id="PF07907">
    <property type="entry name" value="YibE_F"/>
    <property type="match status" value="1"/>
</dbReference>
<feature type="transmembrane region" description="Helical" evidence="2">
    <location>
        <begin position="207"/>
        <end position="230"/>
    </location>
</feature>
<sequence length="448" mass="45738">MPASPQVRKVLTWVMIPLVAATVLALALLWPPSPEPSEPVGGTYYDGRVTAVAEETCPPEAAESGLTRCGEATVLLADGPDRGQEVTTPLPDGPGAPDVRAGDQVEVAVVTNPGDPTDQQYGIADHKRGTPLVLLGALFALVIVAFGLRRGLASLAGLAACFTLLLTFVLPAIISGQPPLLVAVVGAAMVMFVIMYLVHGVSVRTSVAVLGTLGALIVTGLLGFLATAATHLTGFVGNDELTLFHRIPDLDLRGVLLAGIIIGSLGVLDDVTVSQSATVSEIARADPTLTRWQLYKAGIRVGRAHIASVVNTLVLAYAGASLPLLLLIVLSTSGQDMGTVLTAQPIAQEIVRSVVATIGLVAAVPLTTLLAAVVCGSARTAAGGVASGGPEQVPSPAGGVASGPEHAAGAPAALSTTPSLPPPLPRRPRHRRVDAGEALAPEHRSDPW</sequence>
<dbReference type="EMBL" id="CP070499">
    <property type="protein sequence ID" value="QSB17133.1"/>
    <property type="molecule type" value="Genomic_DNA"/>
</dbReference>
<feature type="transmembrane region" description="Helical" evidence="2">
    <location>
        <begin position="155"/>
        <end position="174"/>
    </location>
</feature>
<dbReference type="InterPro" id="IPR012507">
    <property type="entry name" value="YibE_F"/>
</dbReference>
<protein>
    <submittedName>
        <fullName evidence="3">YibE/F family protein</fullName>
    </submittedName>
</protein>
<dbReference type="PANTHER" id="PTHR41771">
    <property type="entry name" value="MEMBRANE PROTEIN-RELATED"/>
    <property type="match status" value="1"/>
</dbReference>
<name>A0A895YPB2_9ACTN</name>
<dbReference type="PANTHER" id="PTHR41771:SF1">
    <property type="entry name" value="MEMBRANE PROTEIN"/>
    <property type="match status" value="1"/>
</dbReference>
<feature type="transmembrane region" description="Helical" evidence="2">
    <location>
        <begin position="180"/>
        <end position="198"/>
    </location>
</feature>
<accession>A0A895YPB2</accession>
<dbReference type="KEGG" id="nhy:JQS43_06185"/>
<feature type="region of interest" description="Disordered" evidence="1">
    <location>
        <begin position="384"/>
        <end position="448"/>
    </location>
</feature>
<feature type="transmembrane region" description="Helical" evidence="2">
    <location>
        <begin position="129"/>
        <end position="148"/>
    </location>
</feature>
<dbReference type="AlphaFoldDB" id="A0A895YPB2"/>
<keyword evidence="2" id="KW-1133">Transmembrane helix</keyword>
<evidence type="ECO:0000313" key="3">
    <source>
        <dbReference type="EMBL" id="QSB17133.1"/>
    </source>
</evidence>
<reference evidence="3" key="1">
    <citation type="submission" date="2021-02" db="EMBL/GenBank/DDBJ databases">
        <title>Natrosporangium hydrolyticum gen. nov., sp. nov, a haloalkaliphilic actinobacterium from a soda solonchak soil.</title>
        <authorList>
            <person name="Sorokin D.Y."/>
            <person name="Khijniak T.V."/>
            <person name="Zakharycheva A.P."/>
            <person name="Boueva O.V."/>
            <person name="Ariskina E.V."/>
            <person name="Hahnke R.L."/>
            <person name="Bunk B."/>
            <person name="Sproer C."/>
            <person name="Schumann P."/>
            <person name="Evtushenko L.I."/>
            <person name="Kublanov I.V."/>
        </authorList>
    </citation>
    <scope>NUCLEOTIDE SEQUENCE</scope>
    <source>
        <strain evidence="3">DSM 106523</strain>
    </source>
</reference>
<keyword evidence="2" id="KW-0812">Transmembrane</keyword>
<dbReference type="Proteomes" id="UP000662857">
    <property type="component" value="Chromosome"/>
</dbReference>
<keyword evidence="2" id="KW-0472">Membrane</keyword>
<proteinExistence type="predicted"/>
<feature type="transmembrane region" description="Helical" evidence="2">
    <location>
        <begin position="306"/>
        <end position="330"/>
    </location>
</feature>
<evidence type="ECO:0000313" key="4">
    <source>
        <dbReference type="Proteomes" id="UP000662857"/>
    </source>
</evidence>
<feature type="transmembrane region" description="Helical" evidence="2">
    <location>
        <begin position="350"/>
        <end position="374"/>
    </location>
</feature>
<gene>
    <name evidence="3" type="ORF">JQS43_06185</name>
</gene>
<evidence type="ECO:0000256" key="1">
    <source>
        <dbReference type="SAM" id="MobiDB-lite"/>
    </source>
</evidence>